<dbReference type="CDD" id="cd00130">
    <property type="entry name" value="PAS"/>
    <property type="match status" value="1"/>
</dbReference>
<dbReference type="SUPFAM" id="SSF55781">
    <property type="entry name" value="GAF domain-like"/>
    <property type="match status" value="1"/>
</dbReference>
<proteinExistence type="predicted"/>
<dbReference type="SMART" id="SM00091">
    <property type="entry name" value="PAS"/>
    <property type="match status" value="1"/>
</dbReference>
<protein>
    <recommendedName>
        <fullName evidence="2">PAS domain-containing protein</fullName>
    </recommendedName>
</protein>
<dbReference type="RefSeq" id="WP_382183929.1">
    <property type="nucleotide sequence ID" value="NZ_JBHSZI010000001.1"/>
</dbReference>
<reference evidence="3 4" key="1">
    <citation type="journal article" date="2019" name="Int. J. Syst. Evol. Microbiol.">
        <title>The Global Catalogue of Microorganisms (GCM) 10K type strain sequencing project: providing services to taxonomists for standard genome sequencing and annotation.</title>
        <authorList>
            <consortium name="The Broad Institute Genomics Platform"/>
            <consortium name="The Broad Institute Genome Sequencing Center for Infectious Disease"/>
            <person name="Wu L."/>
            <person name="Ma J."/>
        </authorList>
    </citation>
    <scope>NUCLEOTIDE SEQUENCE [LARGE SCALE GENOMIC DNA]</scope>
    <source>
        <strain evidence="3 4">JCM 30072</strain>
    </source>
</reference>
<comment type="caution">
    <text evidence="3">The sequence shown here is derived from an EMBL/GenBank/DDBJ whole genome shotgun (WGS) entry which is preliminary data.</text>
</comment>
<feature type="domain" description="PAS" evidence="2">
    <location>
        <begin position="10"/>
        <end position="77"/>
    </location>
</feature>
<dbReference type="SUPFAM" id="SSF55785">
    <property type="entry name" value="PYP-like sensor domain (PAS domain)"/>
    <property type="match status" value="1"/>
</dbReference>
<dbReference type="EMBL" id="JBHSZI010000001">
    <property type="protein sequence ID" value="MFC7057187.1"/>
    <property type="molecule type" value="Genomic_DNA"/>
</dbReference>
<feature type="compositionally biased region" description="Polar residues" evidence="1">
    <location>
        <begin position="207"/>
        <end position="221"/>
    </location>
</feature>
<dbReference type="Proteomes" id="UP001596445">
    <property type="component" value="Unassembled WGS sequence"/>
</dbReference>
<dbReference type="Gene3D" id="3.30.450.40">
    <property type="match status" value="1"/>
</dbReference>
<dbReference type="InterPro" id="IPR000014">
    <property type="entry name" value="PAS"/>
</dbReference>
<evidence type="ECO:0000259" key="2">
    <source>
        <dbReference type="SMART" id="SM00091"/>
    </source>
</evidence>
<evidence type="ECO:0000256" key="1">
    <source>
        <dbReference type="SAM" id="MobiDB-lite"/>
    </source>
</evidence>
<organism evidence="3 4">
    <name type="scientific">Halovenus salina</name>
    <dbReference type="NCBI Taxonomy" id="1510225"/>
    <lineage>
        <taxon>Archaea</taxon>
        <taxon>Methanobacteriati</taxon>
        <taxon>Methanobacteriota</taxon>
        <taxon>Stenosarchaea group</taxon>
        <taxon>Halobacteria</taxon>
        <taxon>Halobacteriales</taxon>
        <taxon>Haloarculaceae</taxon>
        <taxon>Halovenus</taxon>
    </lineage>
</organism>
<dbReference type="InterPro" id="IPR035965">
    <property type="entry name" value="PAS-like_dom_sf"/>
</dbReference>
<keyword evidence="4" id="KW-1185">Reference proteome</keyword>
<sequence length="256" mass="27280">MSLDSGSPQRVAPELFEHVSEGVVVVDDENQVVYIDETAGELLDVDPDGVTDGSIDSLFDKTDIPDAVRAGDTTTVAVSSTIPADLTASVRQLDTGVAVILDRERSRQESILAQLHDVASALALNRDEKIRRMLELVTEHLGVEYGFVTRIADDTQRILHSVGDHPDLTAGASAPLAETYCQYTLEDGEAQTVEAASEEGWGMSPPMSDSSSNATSALFSRSTATSTAPSALPTGTPKTTASTSTTSPWSRRWRIG</sequence>
<gene>
    <name evidence="3" type="ORF">ACFQQG_02110</name>
</gene>
<dbReference type="AlphaFoldDB" id="A0ABD5W3A9"/>
<dbReference type="InterPro" id="IPR029016">
    <property type="entry name" value="GAF-like_dom_sf"/>
</dbReference>
<feature type="region of interest" description="Disordered" evidence="1">
    <location>
        <begin position="191"/>
        <end position="256"/>
    </location>
</feature>
<evidence type="ECO:0000313" key="3">
    <source>
        <dbReference type="EMBL" id="MFC7057187.1"/>
    </source>
</evidence>
<evidence type="ECO:0000313" key="4">
    <source>
        <dbReference type="Proteomes" id="UP001596445"/>
    </source>
</evidence>
<feature type="compositionally biased region" description="Low complexity" evidence="1">
    <location>
        <begin position="222"/>
        <end position="248"/>
    </location>
</feature>
<name>A0ABD5W3A9_9EURY</name>
<accession>A0ABD5W3A9</accession>
<dbReference type="Gene3D" id="3.30.450.20">
    <property type="entry name" value="PAS domain"/>
    <property type="match status" value="1"/>
</dbReference>